<evidence type="ECO:0000256" key="1">
    <source>
        <dbReference type="ARBA" id="ARBA00001974"/>
    </source>
</evidence>
<evidence type="ECO:0000256" key="6">
    <source>
        <dbReference type="ARBA" id="ARBA00023033"/>
    </source>
</evidence>
<keyword evidence="4" id="KW-0274">FAD</keyword>
<feature type="domain" description="FAD-binding" evidence="7">
    <location>
        <begin position="16"/>
        <end position="346"/>
    </location>
</feature>
<evidence type="ECO:0000313" key="8">
    <source>
        <dbReference type="EMBL" id="OTA08146.1"/>
    </source>
</evidence>
<dbReference type="GO" id="GO:0004497">
    <property type="term" value="F:monooxygenase activity"/>
    <property type="evidence" value="ECO:0007669"/>
    <property type="project" value="UniProtKB-KW"/>
</dbReference>
<comment type="similarity">
    <text evidence="2">Belongs to the paxM FAD-dependent monooxygenase family.</text>
</comment>
<dbReference type="InterPro" id="IPR002938">
    <property type="entry name" value="FAD-bd"/>
</dbReference>
<dbReference type="PRINTS" id="PR00420">
    <property type="entry name" value="RNGMNOXGNASE"/>
</dbReference>
<dbReference type="SUPFAM" id="SSF51905">
    <property type="entry name" value="FAD/NAD(P)-binding domain"/>
    <property type="match status" value="1"/>
</dbReference>
<evidence type="ECO:0000256" key="3">
    <source>
        <dbReference type="ARBA" id="ARBA00022630"/>
    </source>
</evidence>
<dbReference type="InterPro" id="IPR036188">
    <property type="entry name" value="FAD/NAD-bd_sf"/>
</dbReference>
<dbReference type="PANTHER" id="PTHR47356:SF2">
    <property type="entry name" value="FAD-BINDING DOMAIN-CONTAINING PROTEIN-RELATED"/>
    <property type="match status" value="1"/>
</dbReference>
<keyword evidence="6 8" id="KW-0503">Monooxygenase</keyword>
<dbReference type="AlphaFoldDB" id="A0A2H3A268"/>
<comment type="caution">
    <text evidence="8">The sequence shown here is derived from an EMBL/GenBank/DDBJ whole genome shotgun (WGS) entry which is preliminary data.</text>
</comment>
<dbReference type="Proteomes" id="UP000219286">
    <property type="component" value="Unassembled WGS sequence"/>
</dbReference>
<protein>
    <submittedName>
        <fullName evidence="8">Flavoprotein monooxygenase</fullName>
    </submittedName>
</protein>
<gene>
    <name evidence="8" type="ORF">A9Z42_0090920</name>
</gene>
<keyword evidence="5" id="KW-0560">Oxidoreductase</keyword>
<dbReference type="GO" id="GO:0071949">
    <property type="term" value="F:FAD binding"/>
    <property type="evidence" value="ECO:0007669"/>
    <property type="project" value="InterPro"/>
</dbReference>
<keyword evidence="9" id="KW-1185">Reference proteome</keyword>
<dbReference type="Gene3D" id="3.50.50.60">
    <property type="entry name" value="FAD/NAD(P)-binding domain"/>
    <property type="match status" value="1"/>
</dbReference>
<evidence type="ECO:0000256" key="5">
    <source>
        <dbReference type="ARBA" id="ARBA00023002"/>
    </source>
</evidence>
<evidence type="ECO:0000259" key="7">
    <source>
        <dbReference type="Pfam" id="PF01494"/>
    </source>
</evidence>
<dbReference type="PANTHER" id="PTHR47356">
    <property type="entry name" value="FAD-DEPENDENT MONOOXYGENASE ASQG-RELATED"/>
    <property type="match status" value="1"/>
</dbReference>
<comment type="cofactor">
    <cofactor evidence="1">
        <name>FAD</name>
        <dbReference type="ChEBI" id="CHEBI:57692"/>
    </cofactor>
</comment>
<sequence length="453" mass="50775">MSGNLEKLNIMTTSDFKVIVVGGGPVGLIAAHALYKAGIDFVVLEGNNTVAVDVGACLVLLPPGLRILHQLGLLNELRGLASEVILRHTFTRDGYRFKACNVFDECKRNFGTRPLVFHRAELVQSLYDQLPAETKPKVLLGKKVTDIQSTENIVKVFCDDGSQYEGSMVIGADGVHSRTRHIMRRLALETRPSARWDPETPFTTSYRCMWASFKRPIAPGAAFETQSKDKSIMFVTGNERGWIFLYEKLPQPTTARTTYSEKDLEAMADRFADYPITDSLKVKDVLAERMTAGMSDLQEGTCNNWGWGRIALVGDSIHKVCPNAGVGYQSGIQDVVSLVNNLRRLATSSGASKNPSVSDLEAMYKTYQAERWDDLAFDASLSAHTARIQAWGNWWYYILGRFLTVPDFADYIMTNMVQTPVWRKRLAFDFLDAEEPFTGRVTWLHPLKNIHSK</sequence>
<proteinExistence type="inferred from homology"/>
<accession>A0A2H3A268</accession>
<dbReference type="InterPro" id="IPR050562">
    <property type="entry name" value="FAD_mOase_fung"/>
</dbReference>
<dbReference type="Pfam" id="PF01494">
    <property type="entry name" value="FAD_binding_3"/>
    <property type="match status" value="1"/>
</dbReference>
<evidence type="ECO:0000256" key="4">
    <source>
        <dbReference type="ARBA" id="ARBA00022827"/>
    </source>
</evidence>
<name>A0A2H3A268_TRIPA</name>
<keyword evidence="3" id="KW-0285">Flavoprotein</keyword>
<dbReference type="EMBL" id="LFMI01000825">
    <property type="protein sequence ID" value="OTA08146.1"/>
    <property type="molecule type" value="Genomic_DNA"/>
</dbReference>
<dbReference type="OrthoDB" id="2431938at2759"/>
<evidence type="ECO:0000313" key="9">
    <source>
        <dbReference type="Proteomes" id="UP000219286"/>
    </source>
</evidence>
<organism evidence="8 9">
    <name type="scientific">Trichoderma parareesei</name>
    <name type="common">Filamentous fungus</name>
    <dbReference type="NCBI Taxonomy" id="858221"/>
    <lineage>
        <taxon>Eukaryota</taxon>
        <taxon>Fungi</taxon>
        <taxon>Dikarya</taxon>
        <taxon>Ascomycota</taxon>
        <taxon>Pezizomycotina</taxon>
        <taxon>Sordariomycetes</taxon>
        <taxon>Hypocreomycetidae</taxon>
        <taxon>Hypocreales</taxon>
        <taxon>Hypocreaceae</taxon>
        <taxon>Trichoderma</taxon>
    </lineage>
</organism>
<evidence type="ECO:0000256" key="2">
    <source>
        <dbReference type="ARBA" id="ARBA00007992"/>
    </source>
</evidence>
<reference evidence="8 9" key="1">
    <citation type="journal article" date="2015" name="Genome Announc.">
        <title>Genome sequence and annotation of Trichoderma parareesei, the ancestor of the cellulase producer Trichoderma reesei.</title>
        <authorList>
            <person name="Yang D."/>
            <person name="Pomraning K."/>
            <person name="Kopchinskiy A."/>
            <person name="Karimi Aghcheh R."/>
            <person name="Atanasova L."/>
            <person name="Chenthamara K."/>
            <person name="Baker S.E."/>
            <person name="Zhang R."/>
            <person name="Shen Q."/>
            <person name="Freitag M."/>
            <person name="Kubicek C.P."/>
            <person name="Druzhinina I.S."/>
        </authorList>
    </citation>
    <scope>NUCLEOTIDE SEQUENCE [LARGE SCALE GENOMIC DNA]</scope>
    <source>
        <strain evidence="8 9">CBS 125925</strain>
    </source>
</reference>